<dbReference type="EMBL" id="JALQCW010000006">
    <property type="protein sequence ID" value="MCK9796793.1"/>
    <property type="molecule type" value="Genomic_DNA"/>
</dbReference>
<dbReference type="RefSeq" id="WP_268264434.1">
    <property type="nucleotide sequence ID" value="NZ_JALQCW010000006.1"/>
</dbReference>
<organism evidence="1 2">
    <name type="scientific">Pseudomonas morbosilactucae</name>
    <dbReference type="NCBI Taxonomy" id="2938197"/>
    <lineage>
        <taxon>Bacteria</taxon>
        <taxon>Pseudomonadati</taxon>
        <taxon>Pseudomonadota</taxon>
        <taxon>Gammaproteobacteria</taxon>
        <taxon>Pseudomonadales</taxon>
        <taxon>Pseudomonadaceae</taxon>
        <taxon>Pseudomonas</taxon>
    </lineage>
</organism>
<gene>
    <name evidence="1" type="ORF">M1B34_03285</name>
</gene>
<reference evidence="1 2" key="1">
    <citation type="journal article" date="2022" name="Int. J. Syst. Evol. Microbiol.">
        <title>Pseudomonas aegrilactucae sp. nov. and Pseudomonas morbosilactucae sp. nov., pathogens causing bacterial rot of lettuce in Japan.</title>
        <authorList>
            <person name="Sawada H."/>
            <person name="Fujikawa T."/>
            <person name="Satou M."/>
        </authorList>
    </citation>
    <scope>NUCLEOTIDE SEQUENCE [LARGE SCALE GENOMIC DNA]</scope>
    <source>
        <strain evidence="1 2">MAFF 302030</strain>
    </source>
</reference>
<accession>A0A9X2C520</accession>
<evidence type="ECO:0000313" key="1">
    <source>
        <dbReference type="EMBL" id="MCK9796793.1"/>
    </source>
</evidence>
<comment type="caution">
    <text evidence="1">The sequence shown here is derived from an EMBL/GenBank/DDBJ whole genome shotgun (WGS) entry which is preliminary data.</text>
</comment>
<proteinExistence type="predicted"/>
<protein>
    <submittedName>
        <fullName evidence="1">Uncharacterized protein</fullName>
    </submittedName>
</protein>
<name>A0A9X2C520_9PSED</name>
<reference evidence="1 2" key="2">
    <citation type="journal article" date="2023" name="Plant Pathol.">
        <title>Dismantling and reorganizing Pseudomonas marginalis sensu#lato.</title>
        <authorList>
            <person name="Sawada H."/>
            <person name="Fujikawa T."/>
            <person name="Satou M."/>
        </authorList>
    </citation>
    <scope>NUCLEOTIDE SEQUENCE [LARGE SCALE GENOMIC DNA]</scope>
    <source>
        <strain evidence="1 2">MAFF 302030</strain>
    </source>
</reference>
<evidence type="ECO:0000313" key="2">
    <source>
        <dbReference type="Proteomes" id="UP001155059"/>
    </source>
</evidence>
<dbReference type="AlphaFoldDB" id="A0A9X2C520"/>
<sequence>MITHSVSQNECTSEFAGRPARDLQLYAAVCLEVYCKWKGFSHPSIDQLIKHLNDYPLNNELPAWERRGASLPLNGRGDEIPHDLVVLISPKSIDEFSAVVESVVEVGLVDMHGAATDLPFIFLNKVISILRCNNIDLPPSVGD</sequence>
<dbReference type="Proteomes" id="UP001155059">
    <property type="component" value="Unassembled WGS sequence"/>
</dbReference>